<dbReference type="AlphaFoldDB" id="A0A9X3WL66"/>
<evidence type="ECO:0000313" key="1">
    <source>
        <dbReference type="EMBL" id="MDC3419131.1"/>
    </source>
</evidence>
<name>A0A9X3WL66_9BACI</name>
<dbReference type="PROSITE" id="PS51257">
    <property type="entry name" value="PROKAR_LIPOPROTEIN"/>
    <property type="match status" value="1"/>
</dbReference>
<gene>
    <name evidence="1" type="ORF">NC661_01900</name>
</gene>
<protein>
    <submittedName>
        <fullName evidence="1">YhcN/YlaJ family sporulation lipoprotein</fullName>
    </submittedName>
</protein>
<accession>A0A9X3WL66</accession>
<organism evidence="1 2">
    <name type="scientific">Aquibacillus koreensis</name>
    <dbReference type="NCBI Taxonomy" id="279446"/>
    <lineage>
        <taxon>Bacteria</taxon>
        <taxon>Bacillati</taxon>
        <taxon>Bacillota</taxon>
        <taxon>Bacilli</taxon>
        <taxon>Bacillales</taxon>
        <taxon>Bacillaceae</taxon>
        <taxon>Aquibacillus</taxon>
    </lineage>
</organism>
<sequence>MKKLIIYLVIGLLCSTVLVGCLVKEGAQNDNIGGNDDLQDDYPIAYNTQQEEAERNGTNVNNPPERNREHYLEGFTTGLKKPDNQNTKYTEQFYNEESQKVSEAVNKIEAVSITQVFSTEDQIFVSPLLEQTEYKDQDDVDRIVEQVRKQVRQIVPDKEIVIYTDDIYWNEMRNINARNVENPDEARDYIQDFIDNFNQ</sequence>
<keyword evidence="1" id="KW-0449">Lipoprotein</keyword>
<reference evidence="1" key="1">
    <citation type="submission" date="2022-06" db="EMBL/GenBank/DDBJ databases">
        <title>Aquibacillus sp. a new bacterium isolated from soil saline samples.</title>
        <authorList>
            <person name="Galisteo C."/>
            <person name="De La Haba R."/>
            <person name="Sanchez-Porro C."/>
            <person name="Ventosa A."/>
        </authorList>
    </citation>
    <scope>NUCLEOTIDE SEQUENCE</scope>
    <source>
        <strain evidence="1">JCM 12387</strain>
    </source>
</reference>
<dbReference type="Pfam" id="PF09580">
    <property type="entry name" value="Spore_YhcN_YlaJ"/>
    <property type="match status" value="1"/>
</dbReference>
<proteinExistence type="predicted"/>
<evidence type="ECO:0000313" key="2">
    <source>
        <dbReference type="Proteomes" id="UP001145072"/>
    </source>
</evidence>
<dbReference type="EMBL" id="JAMQJZ010000001">
    <property type="protein sequence ID" value="MDC3419131.1"/>
    <property type="molecule type" value="Genomic_DNA"/>
</dbReference>
<comment type="caution">
    <text evidence="1">The sequence shown here is derived from an EMBL/GenBank/DDBJ whole genome shotgun (WGS) entry which is preliminary data.</text>
</comment>
<dbReference type="Proteomes" id="UP001145072">
    <property type="component" value="Unassembled WGS sequence"/>
</dbReference>
<dbReference type="InterPro" id="IPR019076">
    <property type="entry name" value="Spore_lipoprot_YhcN/YlaJ-like"/>
</dbReference>
<keyword evidence="2" id="KW-1185">Reference proteome</keyword>
<dbReference type="RefSeq" id="WP_259872000.1">
    <property type="nucleotide sequence ID" value="NZ_JAMQJZ010000001.1"/>
</dbReference>